<feature type="coiled-coil region" evidence="1">
    <location>
        <begin position="697"/>
        <end position="752"/>
    </location>
</feature>
<reference evidence="5" key="2">
    <citation type="journal article" date="2021" name="Sci. Data">
        <title>Chromosome-scale genome sequencing, assembly and annotation of six genomes from subfamily Leishmaniinae.</title>
        <authorList>
            <person name="Almutairi H."/>
            <person name="Urbaniak M.D."/>
            <person name="Bates M.D."/>
            <person name="Jariyapan N."/>
            <person name="Kwakye-Nuako G."/>
            <person name="Thomaz Soccol V."/>
            <person name="Al-Salem W.S."/>
            <person name="Dillon R.J."/>
            <person name="Bates P.A."/>
            <person name="Gatherer D."/>
        </authorList>
    </citation>
    <scope>NUCLEOTIDE SEQUENCE [LARGE SCALE GENOMIC DNA]</scope>
</reference>
<feature type="domain" description="Calponin-homology (CH)" evidence="3">
    <location>
        <begin position="2"/>
        <end position="108"/>
    </location>
</feature>
<feature type="region of interest" description="Disordered" evidence="2">
    <location>
        <begin position="774"/>
        <end position="800"/>
    </location>
</feature>
<organism evidence="4 5">
    <name type="scientific">Leishmania orientalis</name>
    <dbReference type="NCBI Taxonomy" id="2249476"/>
    <lineage>
        <taxon>Eukaryota</taxon>
        <taxon>Discoba</taxon>
        <taxon>Euglenozoa</taxon>
        <taxon>Kinetoplastea</taxon>
        <taxon>Metakinetoplastina</taxon>
        <taxon>Trypanosomatida</taxon>
        <taxon>Trypanosomatidae</taxon>
        <taxon>Leishmaniinae</taxon>
        <taxon>Leishmania</taxon>
    </lineage>
</organism>
<dbReference type="GeneID" id="92356426"/>
<dbReference type="PANTHER" id="PTHR42180:SF4">
    <property type="entry name" value="CALPONIN-HOMOLOGY (CH) DOMAIN-CONTAINING PROTEIN"/>
    <property type="match status" value="1"/>
</dbReference>
<reference evidence="5" key="1">
    <citation type="journal article" date="2021" name="Microbiol. Resour. Announc.">
        <title>LGAAP: Leishmaniinae Genome Assembly and Annotation Pipeline.</title>
        <authorList>
            <person name="Almutairi H."/>
            <person name="Urbaniak M.D."/>
            <person name="Bates M.D."/>
            <person name="Jariyapan N."/>
            <person name="Kwakye-Nuako G."/>
            <person name="Thomaz-Soccol V."/>
            <person name="Al-Salem W.S."/>
            <person name="Dillon R.J."/>
            <person name="Bates P.A."/>
            <person name="Gatherer D."/>
        </authorList>
    </citation>
    <scope>NUCLEOTIDE SEQUENCE [LARGE SCALE GENOMIC DNA]</scope>
</reference>
<feature type="region of interest" description="Disordered" evidence="2">
    <location>
        <begin position="605"/>
        <end position="625"/>
    </location>
</feature>
<name>A0A836KAF9_9TRYP</name>
<feature type="region of interest" description="Disordered" evidence="2">
    <location>
        <begin position="869"/>
        <end position="936"/>
    </location>
</feature>
<sequence>MLLGKAELLAWAASVTEISPCEKYGDLKDGLIYLALARQLFPDEIDSAIVRLQRRGARDATKNWSLLISCLRRHGIPTHLCSRQAVERGHTRHCFNLLVLFYFLVRLACGDQFAVDFAQPVDPQLAAFLQSPDSVLAVERKVGVGIDRGRSNNANVPTVSDDEADGRADPGHQCCVTRLSSPPSVTAAPVTAARLAPMGPPLRPKSLSADSSSANLARPTQRMWAHEWSSPHVPRNAVAWRTPEGYNSRGAVDSKHAPRAIFDSALVHEVERTPAAFSNELVTASLASPTAHLSFSPFAVHGTHLCAQNQLLREELRHVKAVSQLLLAQQRGSEAAAEMRASATLHDQLAKAELDHLHEVRQLEARLATASVQHDRVEGARSPQQWAALAHRAETAEATAAQLHRDYLDIQQVYDSALQQIHQAFCSVADIAAVALSSVPSTSTYAGATAYEETVMAAMMAQLTGMPVLLKDAFHAQLRTLLLALNSLRNTNARLQLDAVSFQHHRDAPDAVGNCTSELSALPASFPLPFERENVEIACAEARSACKDAKPAVQRALRCLTHLVDVLSRRLDTVQQNRDRWEQRCRCAEAATSQAGIASQRVRAEGEAEQQQELEALTGASSTPMGELSRLCEERRVRAERALQESRRLCSRVQEVLSMAFSTPGTHDMQRASDELVALLGAYVKVQGPNPAMEEALAEQAETIAALRVDLRQQREARKRAEAQLKEGERRRQELEHKCAALQVQLRSVTEKSQAQNNDSDSYAAALHRALLEKASSPSSAAHEMTPSAKPSATTTHDTKKHVTLSDAALLVCPPCHASSTPKCSSTHARYSSPRLPGALCSPATSDDDVDDARERRPLVTEYRFHTDVRHHHAPPSPSLSTSIMPSSSSATTAEAGVPKALTTGRADVKTRQAGPTFSPAGRALPPAGLSTDASGPELLLSAAELERRKEAILRKYEVP</sequence>
<keyword evidence="1" id="KW-0175">Coiled coil</keyword>
<dbReference type="PROSITE" id="PS50021">
    <property type="entry name" value="CH"/>
    <property type="match status" value="1"/>
</dbReference>
<evidence type="ECO:0000313" key="5">
    <source>
        <dbReference type="Proteomes" id="UP000674143"/>
    </source>
</evidence>
<dbReference type="InterPro" id="IPR036872">
    <property type="entry name" value="CH_dom_sf"/>
</dbReference>
<dbReference type="EMBL" id="JAFHLR010000036">
    <property type="protein sequence ID" value="KAG5464962.1"/>
    <property type="molecule type" value="Genomic_DNA"/>
</dbReference>
<dbReference type="Gene3D" id="1.10.418.10">
    <property type="entry name" value="Calponin-like domain"/>
    <property type="match status" value="1"/>
</dbReference>
<evidence type="ECO:0000259" key="3">
    <source>
        <dbReference type="PROSITE" id="PS50021"/>
    </source>
</evidence>
<dbReference type="InterPro" id="IPR001715">
    <property type="entry name" value="CH_dom"/>
</dbReference>
<comment type="caution">
    <text evidence="4">The sequence shown here is derived from an EMBL/GenBank/DDBJ whole genome shotgun (WGS) entry which is preliminary data.</text>
</comment>
<evidence type="ECO:0000313" key="4">
    <source>
        <dbReference type="EMBL" id="KAG5464962.1"/>
    </source>
</evidence>
<accession>A0A836KAF9</accession>
<dbReference type="SUPFAM" id="SSF47576">
    <property type="entry name" value="Calponin-homology domain, CH-domain"/>
    <property type="match status" value="1"/>
</dbReference>
<evidence type="ECO:0000256" key="1">
    <source>
        <dbReference type="SAM" id="Coils"/>
    </source>
</evidence>
<dbReference type="KEGG" id="loi:92356426"/>
<keyword evidence="5" id="KW-1185">Reference proteome</keyword>
<dbReference type="PANTHER" id="PTHR42180">
    <property type="entry name" value="HOMOLOGY DOMAIN-CONTAINING PROTEIN,PUTATIVE-RELATED"/>
    <property type="match status" value="1"/>
</dbReference>
<feature type="compositionally biased region" description="Low complexity" evidence="2">
    <location>
        <begin position="879"/>
        <end position="890"/>
    </location>
</feature>
<dbReference type="Proteomes" id="UP000674143">
    <property type="component" value="Unassembled WGS sequence"/>
</dbReference>
<gene>
    <name evidence="4" type="ORF">LSCM4_00410</name>
</gene>
<evidence type="ECO:0000256" key="2">
    <source>
        <dbReference type="SAM" id="MobiDB-lite"/>
    </source>
</evidence>
<protein>
    <recommendedName>
        <fullName evidence="3">Calponin-homology (CH) domain-containing protein</fullName>
    </recommendedName>
</protein>
<feature type="coiled-coil region" evidence="1">
    <location>
        <begin position="564"/>
        <end position="591"/>
    </location>
</feature>
<dbReference type="RefSeq" id="XP_067058593.1">
    <property type="nucleotide sequence ID" value="XM_067202492.1"/>
</dbReference>
<proteinExistence type="predicted"/>
<dbReference type="AlphaFoldDB" id="A0A836KAF9"/>